<comment type="caution">
    <text evidence="9">The sequence shown here is derived from an EMBL/GenBank/DDBJ whole genome shotgun (WGS) entry which is preliminary data.</text>
</comment>
<feature type="transmembrane region" description="Helical" evidence="7">
    <location>
        <begin position="21"/>
        <end position="44"/>
    </location>
</feature>
<name>A0A419I4T2_9PSEU</name>
<dbReference type="SUPFAM" id="SSF161098">
    <property type="entry name" value="MetI-like"/>
    <property type="match status" value="1"/>
</dbReference>
<dbReference type="PANTHER" id="PTHR43163">
    <property type="entry name" value="DIPEPTIDE TRANSPORT SYSTEM PERMEASE PROTEIN DPPB-RELATED"/>
    <property type="match status" value="1"/>
</dbReference>
<dbReference type="GO" id="GO:0055085">
    <property type="term" value="P:transmembrane transport"/>
    <property type="evidence" value="ECO:0007669"/>
    <property type="project" value="InterPro"/>
</dbReference>
<evidence type="ECO:0000256" key="5">
    <source>
        <dbReference type="ARBA" id="ARBA00022989"/>
    </source>
</evidence>
<keyword evidence="6 7" id="KW-0472">Membrane</keyword>
<dbReference type="InterPro" id="IPR000515">
    <property type="entry name" value="MetI-like"/>
</dbReference>
<feature type="transmembrane region" description="Helical" evidence="7">
    <location>
        <begin position="302"/>
        <end position="323"/>
    </location>
</feature>
<evidence type="ECO:0000256" key="6">
    <source>
        <dbReference type="ARBA" id="ARBA00023136"/>
    </source>
</evidence>
<keyword evidence="2 7" id="KW-0813">Transport</keyword>
<dbReference type="Proteomes" id="UP000285112">
    <property type="component" value="Unassembled WGS sequence"/>
</dbReference>
<feature type="transmembrane region" description="Helical" evidence="7">
    <location>
        <begin position="193"/>
        <end position="213"/>
    </location>
</feature>
<accession>A0A419I4T2</accession>
<dbReference type="OrthoDB" id="9778910at2"/>
<keyword evidence="3" id="KW-1003">Cell membrane</keyword>
<organism evidence="9 10">
    <name type="scientific">Amycolatopsis panacis</name>
    <dbReference type="NCBI Taxonomy" id="2340917"/>
    <lineage>
        <taxon>Bacteria</taxon>
        <taxon>Bacillati</taxon>
        <taxon>Actinomycetota</taxon>
        <taxon>Actinomycetes</taxon>
        <taxon>Pseudonocardiales</taxon>
        <taxon>Pseudonocardiaceae</taxon>
        <taxon>Amycolatopsis</taxon>
    </lineage>
</organism>
<comment type="subcellular location">
    <subcellularLocation>
        <location evidence="1 7">Cell membrane</location>
        <topology evidence="1 7">Multi-pass membrane protein</topology>
    </subcellularLocation>
</comment>
<dbReference type="GO" id="GO:0005886">
    <property type="term" value="C:plasma membrane"/>
    <property type="evidence" value="ECO:0007669"/>
    <property type="project" value="UniProtKB-SubCell"/>
</dbReference>
<evidence type="ECO:0000256" key="2">
    <source>
        <dbReference type="ARBA" id="ARBA00022448"/>
    </source>
</evidence>
<feature type="transmembrane region" description="Helical" evidence="7">
    <location>
        <begin position="151"/>
        <end position="173"/>
    </location>
</feature>
<dbReference type="Gene3D" id="1.10.3720.10">
    <property type="entry name" value="MetI-like"/>
    <property type="match status" value="1"/>
</dbReference>
<dbReference type="PROSITE" id="PS50928">
    <property type="entry name" value="ABC_TM1"/>
    <property type="match status" value="1"/>
</dbReference>
<dbReference type="EMBL" id="QZFV01000078">
    <property type="protein sequence ID" value="RJQ85503.1"/>
    <property type="molecule type" value="Genomic_DNA"/>
</dbReference>
<feature type="transmembrane region" description="Helical" evidence="7">
    <location>
        <begin position="247"/>
        <end position="273"/>
    </location>
</feature>
<evidence type="ECO:0000256" key="3">
    <source>
        <dbReference type="ARBA" id="ARBA00022475"/>
    </source>
</evidence>
<evidence type="ECO:0000259" key="8">
    <source>
        <dbReference type="PROSITE" id="PS50928"/>
    </source>
</evidence>
<evidence type="ECO:0000313" key="9">
    <source>
        <dbReference type="EMBL" id="RJQ85503.1"/>
    </source>
</evidence>
<reference evidence="9 10" key="1">
    <citation type="submission" date="2018-09" db="EMBL/GenBank/DDBJ databases">
        <title>YIM PH 21725 draft genome.</title>
        <authorList>
            <person name="Miao C."/>
        </authorList>
    </citation>
    <scope>NUCLEOTIDE SEQUENCE [LARGE SCALE GENOMIC DNA]</scope>
    <source>
        <strain evidence="10">YIM PH21725</strain>
    </source>
</reference>
<feature type="domain" description="ABC transmembrane type-1" evidence="8">
    <location>
        <begin position="112"/>
        <end position="320"/>
    </location>
</feature>
<dbReference type="Pfam" id="PF00528">
    <property type="entry name" value="BPD_transp_1"/>
    <property type="match status" value="1"/>
</dbReference>
<dbReference type="InterPro" id="IPR035906">
    <property type="entry name" value="MetI-like_sf"/>
</dbReference>
<evidence type="ECO:0000256" key="1">
    <source>
        <dbReference type="ARBA" id="ARBA00004651"/>
    </source>
</evidence>
<keyword evidence="4 7" id="KW-0812">Transmembrane</keyword>
<comment type="similarity">
    <text evidence="7">Belongs to the binding-protein-dependent transport system permease family.</text>
</comment>
<protein>
    <submittedName>
        <fullName evidence="9">ABC transporter permease</fullName>
    </submittedName>
</protein>
<keyword evidence="5 7" id="KW-1133">Transmembrane helix</keyword>
<dbReference type="CDD" id="cd06261">
    <property type="entry name" value="TM_PBP2"/>
    <property type="match status" value="1"/>
</dbReference>
<sequence>MTGPAARIRERKRPSQNLGRFVLRRLLAALLTLFGLSVAVFALVQLLPGNLGRSILGQYATDQQVAALNASLGVDRPFVTRYFDWLSGFLTGNWGMSQRLGVPAREIVLERLAHSIVLAVAALVVVVPVAIAAGAFAALRRGRFADRTISILGVSLMAIPEFVSGVLLLVIFGVYLKWFPVQSAVPSWNPVDIVHQLALPVIPLCFILFGYIARMMRATTIDVLDQNYTRTATLKGMPMRQVFFRHVLRNAILPAITVIAGQAGYLVGGLVIVETLFSYPGIGNFAYESAKFHDVQPLTDSVVLIGATVLVINLIGDVLAVWVNPRIRRGGNR</sequence>
<dbReference type="Pfam" id="PF19300">
    <property type="entry name" value="BPD_transp_1_N"/>
    <property type="match status" value="1"/>
</dbReference>
<keyword evidence="10" id="KW-1185">Reference proteome</keyword>
<feature type="transmembrane region" description="Helical" evidence="7">
    <location>
        <begin position="116"/>
        <end position="139"/>
    </location>
</feature>
<dbReference type="PANTHER" id="PTHR43163:SF6">
    <property type="entry name" value="DIPEPTIDE TRANSPORT SYSTEM PERMEASE PROTEIN DPPB-RELATED"/>
    <property type="match status" value="1"/>
</dbReference>
<gene>
    <name evidence="9" type="ORF">D5S19_13815</name>
</gene>
<proteinExistence type="inferred from homology"/>
<dbReference type="InterPro" id="IPR045621">
    <property type="entry name" value="BPD_transp_1_N"/>
</dbReference>
<evidence type="ECO:0000256" key="7">
    <source>
        <dbReference type="RuleBase" id="RU363032"/>
    </source>
</evidence>
<evidence type="ECO:0000256" key="4">
    <source>
        <dbReference type="ARBA" id="ARBA00022692"/>
    </source>
</evidence>
<dbReference type="AlphaFoldDB" id="A0A419I4T2"/>
<evidence type="ECO:0000313" key="10">
    <source>
        <dbReference type="Proteomes" id="UP000285112"/>
    </source>
</evidence>